<dbReference type="EMBL" id="JAJAQC010000020">
    <property type="protein sequence ID" value="MDA0565372.1"/>
    <property type="molecule type" value="Genomic_DNA"/>
</dbReference>
<dbReference type="RefSeq" id="WP_270072648.1">
    <property type="nucleotide sequence ID" value="NZ_JAJAQC010000020.1"/>
</dbReference>
<dbReference type="AlphaFoldDB" id="A0A9X3NKG5"/>
<evidence type="ECO:0000256" key="1">
    <source>
        <dbReference type="SAM" id="Phobius"/>
    </source>
</evidence>
<feature type="transmembrane region" description="Helical" evidence="1">
    <location>
        <begin position="110"/>
        <end position="131"/>
    </location>
</feature>
<keyword evidence="1" id="KW-0812">Transmembrane</keyword>
<name>A0A9X3NKG5_9ACTN</name>
<feature type="transmembrane region" description="Helical" evidence="1">
    <location>
        <begin position="41"/>
        <end position="63"/>
    </location>
</feature>
<comment type="caution">
    <text evidence="2">The sequence shown here is derived from an EMBL/GenBank/DDBJ whole genome shotgun (WGS) entry which is preliminary data.</text>
</comment>
<keyword evidence="1" id="KW-1133">Transmembrane helix</keyword>
<evidence type="ECO:0000313" key="3">
    <source>
        <dbReference type="Proteomes" id="UP001140076"/>
    </source>
</evidence>
<accession>A0A9X3NKG5</accession>
<keyword evidence="3" id="KW-1185">Reference proteome</keyword>
<organism evidence="2 3">
    <name type="scientific">Streptomonospora mangrovi</name>
    <dbReference type="NCBI Taxonomy" id="2883123"/>
    <lineage>
        <taxon>Bacteria</taxon>
        <taxon>Bacillati</taxon>
        <taxon>Actinomycetota</taxon>
        <taxon>Actinomycetes</taxon>
        <taxon>Streptosporangiales</taxon>
        <taxon>Nocardiopsidaceae</taxon>
        <taxon>Streptomonospora</taxon>
    </lineage>
</organism>
<reference evidence="2" key="1">
    <citation type="submission" date="2021-10" db="EMBL/GenBank/DDBJ databases">
        <title>Streptomonospora sp. nov., isolated from mangrove soil.</title>
        <authorList>
            <person name="Chen X."/>
            <person name="Ge X."/>
            <person name="Liu W."/>
        </authorList>
    </citation>
    <scope>NUCLEOTIDE SEQUENCE</scope>
    <source>
        <strain evidence="2">S1-112</strain>
    </source>
</reference>
<proteinExistence type="predicted"/>
<dbReference type="Proteomes" id="UP001140076">
    <property type="component" value="Unassembled WGS sequence"/>
</dbReference>
<evidence type="ECO:0000313" key="2">
    <source>
        <dbReference type="EMBL" id="MDA0565372.1"/>
    </source>
</evidence>
<keyword evidence="1" id="KW-0472">Membrane</keyword>
<feature type="transmembrane region" description="Helical" evidence="1">
    <location>
        <begin position="70"/>
        <end position="90"/>
    </location>
</feature>
<sequence length="139" mass="13916">MGPALLAAFCALLLAAALVALVPDAAARLRGEPGTLALHELAAAFACAAMFAAGTVLGLSAWVPRLTRRLRYVAWVPGAAIAVMGAAAALDPVDAASTSERIDSPAGAVVSGVVICAIGAGFFALGIAPLVGRLRARRR</sequence>
<gene>
    <name evidence="2" type="ORF">LG943_13770</name>
</gene>
<protein>
    <submittedName>
        <fullName evidence="2">Uncharacterized protein</fullName>
    </submittedName>
</protein>